<reference evidence="1" key="1">
    <citation type="submission" date="2022-01" db="EMBL/GenBank/DDBJ databases">
        <authorList>
            <person name="King R."/>
        </authorList>
    </citation>
    <scope>NUCLEOTIDE SEQUENCE</scope>
</reference>
<dbReference type="Proteomes" id="UP001153636">
    <property type="component" value="Chromosome 8"/>
</dbReference>
<gene>
    <name evidence="1" type="ORF">PSYICH_LOCUS14513</name>
</gene>
<protein>
    <submittedName>
        <fullName evidence="1">Uncharacterized protein</fullName>
    </submittedName>
</protein>
<name>A0A9P0DDR7_9CUCU</name>
<dbReference type="OrthoDB" id="382863at2759"/>
<sequence>MKFNLKCNTNCHDHIDYRFPITPNQVDFRTTSHISHDYFHPISQDWERQIKTKPKLDLLQTHIRTKDEKIPLYKRDYSFKPKQEDALVKYEMGHQVTDKRYFQECRSKGPPPSVPIRSSEMKESFGFPPWTPATRELLPPDITARCEITCVANSLQPAIPPQKPGYTKLLDNYMSQNSLDFRPYDEVDFVRSRRDLPTRYNIIGTYPKSKYLLGGNLTGNKEVFDKQVMKPQYPNKNISRGWQRVPHRGMQSEYGGSYTTQTFSDVYPYLYDNGVIFPSPTEGDCGPWQIYAIPAMYCTDYCHIGSGYPIRSVLNCITKDRKYPHTPADPCVYCGD</sequence>
<evidence type="ECO:0000313" key="2">
    <source>
        <dbReference type="Proteomes" id="UP001153636"/>
    </source>
</evidence>
<organism evidence="1 2">
    <name type="scientific">Psylliodes chrysocephalus</name>
    <dbReference type="NCBI Taxonomy" id="3402493"/>
    <lineage>
        <taxon>Eukaryota</taxon>
        <taxon>Metazoa</taxon>
        <taxon>Ecdysozoa</taxon>
        <taxon>Arthropoda</taxon>
        <taxon>Hexapoda</taxon>
        <taxon>Insecta</taxon>
        <taxon>Pterygota</taxon>
        <taxon>Neoptera</taxon>
        <taxon>Endopterygota</taxon>
        <taxon>Coleoptera</taxon>
        <taxon>Polyphaga</taxon>
        <taxon>Cucujiformia</taxon>
        <taxon>Chrysomeloidea</taxon>
        <taxon>Chrysomelidae</taxon>
        <taxon>Galerucinae</taxon>
        <taxon>Alticini</taxon>
        <taxon>Psylliodes</taxon>
    </lineage>
</organism>
<dbReference type="AlphaFoldDB" id="A0A9P0DDR7"/>
<dbReference type="EMBL" id="OV651820">
    <property type="protein sequence ID" value="CAH1114537.1"/>
    <property type="molecule type" value="Genomic_DNA"/>
</dbReference>
<keyword evidence="2" id="KW-1185">Reference proteome</keyword>
<proteinExistence type="predicted"/>
<accession>A0A9P0DDR7</accession>
<evidence type="ECO:0000313" key="1">
    <source>
        <dbReference type="EMBL" id="CAH1114537.1"/>
    </source>
</evidence>